<sequence>MFHPGEKAVQIRAGVDAADWGSAGVGGTVPPIAAEFLQAQVFVVISAADRSGALWTTQLTGEPGFVHAAAEDEVHIRAVPPPTDPLHDALNATSSTEPADVGLIALEPSTRRRMRVNGTAHRDGDRMIVRTEQVYSNCPKYIQTRRPRPLLTPQRSRPIRHESHDLTQHQRSWLSRADTFFIGTASPHLGLDASHRGGNPGFVHVDGSRLSWPDYVGNSMYMTLGNLELDSRAGLLFLDWEQGHSLHLSGRARIDWSPSRAAGTPGAQRHIDFDLDRVVQVDHSTPLTWTFEKYSRFNPH</sequence>
<keyword evidence="2" id="KW-1185">Reference proteome</keyword>
<proteinExistence type="predicted"/>
<accession>A0A6L9S7M3</accession>
<dbReference type="InterPro" id="IPR012349">
    <property type="entry name" value="Split_barrel_FMN-bd"/>
</dbReference>
<dbReference type="PANTHER" id="PTHR42815:SF2">
    <property type="entry name" value="FAD-BINDING, PUTATIVE (AFU_ORTHOLOGUE AFUA_6G07600)-RELATED"/>
    <property type="match status" value="1"/>
</dbReference>
<name>A0A6L9S7M3_9ACTN</name>
<evidence type="ECO:0000313" key="2">
    <source>
        <dbReference type="Proteomes" id="UP000475214"/>
    </source>
</evidence>
<protein>
    <submittedName>
        <fullName evidence="1">Oxidoreductase</fullName>
    </submittedName>
</protein>
<dbReference type="RefSeq" id="WP_163737757.1">
    <property type="nucleotide sequence ID" value="NZ_JAAGOA010000007.1"/>
</dbReference>
<dbReference type="SUPFAM" id="SSF50475">
    <property type="entry name" value="FMN-binding split barrel"/>
    <property type="match status" value="1"/>
</dbReference>
<dbReference type="PANTHER" id="PTHR42815">
    <property type="entry name" value="FAD-BINDING, PUTATIVE (AFU_ORTHOLOGUE AFUA_6G07600)-RELATED"/>
    <property type="match status" value="1"/>
</dbReference>
<dbReference type="AlphaFoldDB" id="A0A6L9S7M3"/>
<dbReference type="Proteomes" id="UP000475214">
    <property type="component" value="Unassembled WGS sequence"/>
</dbReference>
<organism evidence="1 2">
    <name type="scientific">Phytoactinopolyspora halotolerans</name>
    <dbReference type="NCBI Taxonomy" id="1981512"/>
    <lineage>
        <taxon>Bacteria</taxon>
        <taxon>Bacillati</taxon>
        <taxon>Actinomycetota</taxon>
        <taxon>Actinomycetes</taxon>
        <taxon>Jiangellales</taxon>
        <taxon>Jiangellaceae</taxon>
        <taxon>Phytoactinopolyspora</taxon>
    </lineage>
</organism>
<comment type="caution">
    <text evidence="1">The sequence shown here is derived from an EMBL/GenBank/DDBJ whole genome shotgun (WGS) entry which is preliminary data.</text>
</comment>
<dbReference type="EMBL" id="JAAGOA010000007">
    <property type="protein sequence ID" value="NEE01007.1"/>
    <property type="molecule type" value="Genomic_DNA"/>
</dbReference>
<dbReference type="Gene3D" id="2.30.110.10">
    <property type="entry name" value="Electron Transport, Fmn-binding Protein, Chain A"/>
    <property type="match status" value="1"/>
</dbReference>
<gene>
    <name evidence="1" type="ORF">G1H10_12605</name>
</gene>
<reference evidence="1 2" key="1">
    <citation type="submission" date="2020-02" db="EMBL/GenBank/DDBJ databases">
        <authorList>
            <person name="Li X.-J."/>
            <person name="Han X.-M."/>
        </authorList>
    </citation>
    <scope>NUCLEOTIDE SEQUENCE [LARGE SCALE GENOMIC DNA]</scope>
    <source>
        <strain evidence="1 2">CCTCC AB 2017055</strain>
    </source>
</reference>
<evidence type="ECO:0000313" key="1">
    <source>
        <dbReference type="EMBL" id="NEE01007.1"/>
    </source>
</evidence>